<accession>A0ABX0IRV5</accession>
<sequence>MKSLFFLLLFISSFAQEKQGIVNYGYIKSLLLGNKNGHEFNAQLIFDGNQSYFVSEKDSLENDINNNTQIQTLATNEKDGNTKTIGAIGNRAFLTTFTGNQIYYNKNKDSLWSYLRNPKNMYISEKKPLIKWNFNKETKKIGVYTCHKASATFRGRDYIVWYTTEIPIPYGPWKFNGLPGLVLEAYDTDFYIYFFFKNIQYPLEKIIKIDFIKESPDSSFIKWYTYEDYLKIIEEDNATKYEKMLLAAKQMENFFPVKPKIRERYIEITN</sequence>
<reference evidence="2" key="1">
    <citation type="submission" date="2019-05" db="EMBL/GenBank/DDBJ databases">
        <title>Flavobacterium profundi sp. nov., isolated from a deep-sea seamount.</title>
        <authorList>
            <person name="Zhang D.-C."/>
        </authorList>
    </citation>
    <scope>NUCLEOTIDE SEQUENCE [LARGE SCALE GENOMIC DNA]</scope>
    <source>
        <strain evidence="2">EC11</strain>
    </source>
</reference>
<dbReference type="InterPro" id="IPR005901">
    <property type="entry name" value="GLPGLI"/>
</dbReference>
<evidence type="ECO:0000313" key="2">
    <source>
        <dbReference type="Proteomes" id="UP000817854"/>
    </source>
</evidence>
<proteinExistence type="predicted"/>
<dbReference type="RefSeq" id="WP_140962898.1">
    <property type="nucleotide sequence ID" value="NZ_VEVQ02000008.1"/>
</dbReference>
<gene>
    <name evidence="1" type="ORF">FIA58_012905</name>
</gene>
<dbReference type="Proteomes" id="UP000817854">
    <property type="component" value="Unassembled WGS sequence"/>
</dbReference>
<dbReference type="NCBIfam" id="TIGR01200">
    <property type="entry name" value="GLPGLI"/>
    <property type="match status" value="1"/>
</dbReference>
<dbReference type="EMBL" id="VEVQ02000008">
    <property type="protein sequence ID" value="NHN26579.1"/>
    <property type="molecule type" value="Genomic_DNA"/>
</dbReference>
<keyword evidence="2" id="KW-1185">Reference proteome</keyword>
<reference evidence="1 2" key="3">
    <citation type="submission" date="2020-02" db="EMBL/GenBank/DDBJ databases">
        <title>Flavobacterium profundi sp. nov., isolated from a deep-sea seamount.</title>
        <authorList>
            <person name="Zhang D.-C."/>
        </authorList>
    </citation>
    <scope>NUCLEOTIDE SEQUENCE [LARGE SCALE GENOMIC DNA]</scope>
    <source>
        <strain evidence="1 2">EC11</strain>
    </source>
</reference>
<reference evidence="1 2" key="2">
    <citation type="submission" date="2019-05" db="EMBL/GenBank/DDBJ databases">
        <authorList>
            <person name="Lianzixin W."/>
        </authorList>
    </citation>
    <scope>NUCLEOTIDE SEQUENCE [LARGE SCALE GENOMIC DNA]</scope>
    <source>
        <strain evidence="1 2">EC11</strain>
    </source>
</reference>
<evidence type="ECO:0000313" key="1">
    <source>
        <dbReference type="EMBL" id="NHN26579.1"/>
    </source>
</evidence>
<protein>
    <submittedName>
        <fullName evidence="1">GLPGLI family protein</fullName>
    </submittedName>
</protein>
<dbReference type="Pfam" id="PF22252">
    <property type="entry name" value="PNGase_F-II_N"/>
    <property type="match status" value="1"/>
</dbReference>
<name>A0ABX0IRV5_9FLAO</name>
<comment type="caution">
    <text evidence="1">The sequence shown here is derived from an EMBL/GenBank/DDBJ whole genome shotgun (WGS) entry which is preliminary data.</text>
</comment>
<organism evidence="1 2">
    <name type="scientific">Flavobacterium jejuense</name>
    <dbReference type="NCBI Taxonomy" id="1544455"/>
    <lineage>
        <taxon>Bacteria</taxon>
        <taxon>Pseudomonadati</taxon>
        <taxon>Bacteroidota</taxon>
        <taxon>Flavobacteriia</taxon>
        <taxon>Flavobacteriales</taxon>
        <taxon>Flavobacteriaceae</taxon>
        <taxon>Flavobacterium</taxon>
    </lineage>
</organism>